<dbReference type="SUPFAM" id="SSF56801">
    <property type="entry name" value="Acetyl-CoA synthetase-like"/>
    <property type="match status" value="1"/>
</dbReference>
<gene>
    <name evidence="3" type="ORF">PflQ2_1772</name>
</gene>
<dbReference type="Proteomes" id="UP000007289">
    <property type="component" value="Chromosome"/>
</dbReference>
<protein>
    <submittedName>
        <fullName evidence="3">AMP-binding domain protein</fullName>
    </submittedName>
</protein>
<feature type="domain" description="AMP-binding enzyme C-terminal" evidence="2">
    <location>
        <begin position="429"/>
        <end position="505"/>
    </location>
</feature>
<dbReference type="Gene3D" id="3.30.300.30">
    <property type="match status" value="1"/>
</dbReference>
<dbReference type="RefSeq" id="WP_003179826.1">
    <property type="nucleotide sequence ID" value="NZ_CM001558.1"/>
</dbReference>
<evidence type="ECO:0000259" key="2">
    <source>
        <dbReference type="Pfam" id="PF13193"/>
    </source>
</evidence>
<name>J2Y221_PSEFQ</name>
<organism evidence="3">
    <name type="scientific">Pseudomonas fluorescens (strain Q2-87)</name>
    <dbReference type="NCBI Taxonomy" id="1038922"/>
    <lineage>
        <taxon>Bacteria</taxon>
        <taxon>Pseudomonadati</taxon>
        <taxon>Pseudomonadota</taxon>
        <taxon>Gammaproteobacteria</taxon>
        <taxon>Pseudomonadales</taxon>
        <taxon>Pseudomonadaceae</taxon>
        <taxon>Pseudomonas</taxon>
    </lineage>
</organism>
<dbReference type="InterPro" id="IPR000873">
    <property type="entry name" value="AMP-dep_synth/lig_dom"/>
</dbReference>
<comment type="caution">
    <text evidence="3">The sequence shown here is derived from an EMBL/GenBank/DDBJ whole genome shotgun (WGS) entry which is preliminary data.</text>
</comment>
<dbReference type="Pfam" id="PF00501">
    <property type="entry name" value="AMP-binding"/>
    <property type="match status" value="1"/>
</dbReference>
<feature type="domain" description="AMP-dependent synthetase/ligase" evidence="1">
    <location>
        <begin position="8"/>
        <end position="373"/>
    </location>
</feature>
<dbReference type="eggNOG" id="COG0318">
    <property type="taxonomic scope" value="Bacteria"/>
</dbReference>
<dbReference type="Pfam" id="PF13193">
    <property type="entry name" value="AMP-binding_C"/>
    <property type="match status" value="1"/>
</dbReference>
<dbReference type="InterPro" id="IPR042099">
    <property type="entry name" value="ANL_N_sf"/>
</dbReference>
<dbReference type="InterPro" id="IPR050237">
    <property type="entry name" value="ATP-dep_AMP-bd_enzyme"/>
</dbReference>
<dbReference type="InterPro" id="IPR025110">
    <property type="entry name" value="AMP-bd_C"/>
</dbReference>
<dbReference type="GO" id="GO:0016878">
    <property type="term" value="F:acid-thiol ligase activity"/>
    <property type="evidence" value="ECO:0007669"/>
    <property type="project" value="UniProtKB-ARBA"/>
</dbReference>
<dbReference type="PANTHER" id="PTHR43767:SF1">
    <property type="entry name" value="NONRIBOSOMAL PEPTIDE SYNTHASE PES1 (EUROFUNG)-RELATED"/>
    <property type="match status" value="1"/>
</dbReference>
<dbReference type="PATRIC" id="fig|1038922.3.peg.3765"/>
<evidence type="ECO:0000313" key="3">
    <source>
        <dbReference type="EMBL" id="EJL01186.1"/>
    </source>
</evidence>
<proteinExistence type="predicted"/>
<dbReference type="AlphaFoldDB" id="J2Y221"/>
<accession>J2Y221</accession>
<sequence length="512" mass="57073">MPLFHHFFENNACRTPAKSALVIDGVHTRYDALEKRATLIAAVLIKYGVKRGDRVALYSRISADLIAAFLGVLKIGAITAATHPTYNRSKLLYQLEHTDARVLLTDRHEDSGALASAANLDTILVFGASQILPADASSLERALETLTPEDLEQPLPIINERLPTSIFYTSGSTFNPKGVVVNHPIMIAAATSVIDYLGNTANDVILSYSTLASDYGVYNIMMPLFFGGTAVIESQPAHCADDVLEVIRREQVTGLHVFPPVFFLLASMGEHWQRQLPSLRYISSSGQPLYPRHIQQIRQALPNVDIFSNYGLTECKRVSYLPPADIARYPGSVGKPLKGLYAVIVNEHDEPITQPEVVGELLVSSDYLMLEYWKMPEETDKAFKYDCFGRDRYYRTGDFFRRDAQGYLYYVCRKDDLFARNLWKVNPREIEQCLASHPSVAQVVVVPVADESAGFVPKACVVLEADCQDTTEQMLLEHCQASLDWHMVPTQYVFMDALPKTDSGKITANGLI</sequence>
<evidence type="ECO:0000259" key="1">
    <source>
        <dbReference type="Pfam" id="PF00501"/>
    </source>
</evidence>
<dbReference type="Gene3D" id="3.40.50.12780">
    <property type="entry name" value="N-terminal domain of ligase-like"/>
    <property type="match status" value="1"/>
</dbReference>
<dbReference type="HOGENOM" id="CLU_000022_59_0_6"/>
<reference evidence="3" key="1">
    <citation type="journal article" date="2012" name="PLoS Genet.">
        <title>Comparative Genomics of Plant-Associated Pseudomonas spp.: Insights into Diversity and Inheritance of Traits Involved in Multitrophic Interactions.</title>
        <authorList>
            <person name="Loper J.E."/>
            <person name="Hassan K.A."/>
            <person name="Mavrodi D.V."/>
            <person name="Davis E.W.II."/>
            <person name="Lim C.K."/>
            <person name="Shaffer B.T."/>
            <person name="Elbourne L.D."/>
            <person name="Stockwell V.O."/>
            <person name="Hartney S.L."/>
            <person name="Breakwell K."/>
            <person name="Henkels M.D."/>
            <person name="Tetu S.G."/>
            <person name="Rangel L.I."/>
            <person name="Kidarsa T.A."/>
            <person name="Wilson N.L."/>
            <person name="van de Mortel J.E."/>
            <person name="Song C."/>
            <person name="Blumhagen R."/>
            <person name="Radune D."/>
            <person name="Hostetler J.B."/>
            <person name="Brinkac L.M."/>
            <person name="Durkin A.S."/>
            <person name="Kluepfel D.A."/>
            <person name="Wechter W.P."/>
            <person name="Anderson A.J."/>
            <person name="Kim Y.C."/>
            <person name="Pierson L.S.III."/>
            <person name="Pierson E.A."/>
            <person name="Lindow S.E."/>
            <person name="Kobayashi D.Y."/>
            <person name="Raaijmakers J.M."/>
            <person name="Weller D.M."/>
            <person name="Thomashow L.S."/>
            <person name="Allen A.E."/>
            <person name="Paulsen I.T."/>
        </authorList>
    </citation>
    <scope>NUCLEOTIDE SEQUENCE [LARGE SCALE GENOMIC DNA]</scope>
    <source>
        <strain evidence="3">Q2-87</strain>
    </source>
</reference>
<dbReference type="PANTHER" id="PTHR43767">
    <property type="entry name" value="LONG-CHAIN-FATTY-ACID--COA LIGASE"/>
    <property type="match status" value="1"/>
</dbReference>
<dbReference type="InterPro" id="IPR045851">
    <property type="entry name" value="AMP-bd_C_sf"/>
</dbReference>
<dbReference type="EMBL" id="AGBM01000001">
    <property type="protein sequence ID" value="EJL01186.1"/>
    <property type="molecule type" value="Genomic_DNA"/>
</dbReference>